<evidence type="ECO:0000313" key="2">
    <source>
        <dbReference type="EMBL" id="WIA15639.1"/>
    </source>
</evidence>
<evidence type="ECO:0000313" key="3">
    <source>
        <dbReference type="Proteomes" id="UP001244341"/>
    </source>
</evidence>
<keyword evidence="3" id="KW-1185">Reference proteome</keyword>
<proteinExistence type="predicted"/>
<organism evidence="2 3">
    <name type="scientific">Tetradesmus obliquus</name>
    <name type="common">Green alga</name>
    <name type="synonym">Acutodesmus obliquus</name>
    <dbReference type="NCBI Taxonomy" id="3088"/>
    <lineage>
        <taxon>Eukaryota</taxon>
        <taxon>Viridiplantae</taxon>
        <taxon>Chlorophyta</taxon>
        <taxon>core chlorophytes</taxon>
        <taxon>Chlorophyceae</taxon>
        <taxon>CS clade</taxon>
        <taxon>Sphaeropleales</taxon>
        <taxon>Scenedesmaceae</taxon>
        <taxon>Tetradesmus</taxon>
    </lineage>
</organism>
<protein>
    <submittedName>
        <fullName evidence="2">Uncharacterized protein</fullName>
    </submittedName>
</protein>
<sequence length="120" mass="13201">MAAAAAAAAEADNSKKQKVQKPPPAVSDGRPGVWLDEDEAGDDACWVQLGDRVFMEVDADTFMRDPASFKLQRKLQELCSDKISSILHVLQPSETSSSKALETLTRVEAEWLQEVQLRLS</sequence>
<evidence type="ECO:0000256" key="1">
    <source>
        <dbReference type="SAM" id="MobiDB-lite"/>
    </source>
</evidence>
<feature type="region of interest" description="Disordered" evidence="1">
    <location>
        <begin position="1"/>
        <end position="33"/>
    </location>
</feature>
<name>A0ABY8U2F7_TETOB</name>
<feature type="compositionally biased region" description="Low complexity" evidence="1">
    <location>
        <begin position="1"/>
        <end position="11"/>
    </location>
</feature>
<dbReference type="EMBL" id="CP126213">
    <property type="protein sequence ID" value="WIA15639.1"/>
    <property type="molecule type" value="Genomic_DNA"/>
</dbReference>
<dbReference type="Proteomes" id="UP001244341">
    <property type="component" value="Chromosome 6b"/>
</dbReference>
<gene>
    <name evidence="2" type="ORF">OEZ85_002266</name>
</gene>
<accession>A0ABY8U2F7</accession>
<reference evidence="2 3" key="1">
    <citation type="submission" date="2023-05" db="EMBL/GenBank/DDBJ databases">
        <title>A 100% complete, gapless, phased diploid assembly of the Scenedesmus obliquus UTEX 3031 genome.</title>
        <authorList>
            <person name="Biondi T.C."/>
            <person name="Hanschen E.R."/>
            <person name="Kwon T."/>
            <person name="Eng W."/>
            <person name="Kruse C.P.S."/>
            <person name="Koehler S.I."/>
            <person name="Kunde Y."/>
            <person name="Gleasner C.D."/>
            <person name="You Mak K.T."/>
            <person name="Polle J."/>
            <person name="Hovde B.T."/>
            <person name="Starkenburg S.R."/>
        </authorList>
    </citation>
    <scope>NUCLEOTIDE SEQUENCE [LARGE SCALE GENOMIC DNA]</scope>
    <source>
        <strain evidence="2 3">DOE0152z</strain>
    </source>
</reference>